<keyword evidence="8" id="KW-1185">Reference proteome</keyword>
<dbReference type="InterPro" id="IPR020046">
    <property type="entry name" value="5-3_exonucl_a-hlix_arch_N"/>
</dbReference>
<evidence type="ECO:0000259" key="6">
    <source>
        <dbReference type="SMART" id="SM00475"/>
    </source>
</evidence>
<feature type="domain" description="5'-3' exonuclease" evidence="6">
    <location>
        <begin position="1"/>
        <end position="266"/>
    </location>
</feature>
<dbReference type="GO" id="GO:0033567">
    <property type="term" value="P:DNA replication, Okazaki fragment processing"/>
    <property type="evidence" value="ECO:0007669"/>
    <property type="project" value="InterPro"/>
</dbReference>
<dbReference type="SUPFAM" id="SSF88723">
    <property type="entry name" value="PIN domain-like"/>
    <property type="match status" value="1"/>
</dbReference>
<dbReference type="Pfam" id="PF02739">
    <property type="entry name" value="5_3_exonuc_N"/>
    <property type="match status" value="1"/>
</dbReference>
<evidence type="ECO:0000313" key="7">
    <source>
        <dbReference type="EMBL" id="CDN40707.1"/>
    </source>
</evidence>
<dbReference type="InterPro" id="IPR038969">
    <property type="entry name" value="FEN"/>
</dbReference>
<dbReference type="InterPro" id="IPR029060">
    <property type="entry name" value="PIN-like_dom_sf"/>
</dbReference>
<evidence type="ECO:0000256" key="5">
    <source>
        <dbReference type="ARBA" id="ARBA00050026"/>
    </source>
</evidence>
<name>A0A292IJK2_9MOLU</name>
<dbReference type="GO" id="GO:0017108">
    <property type="term" value="F:5'-flap endonuclease activity"/>
    <property type="evidence" value="ECO:0007669"/>
    <property type="project" value="InterPro"/>
</dbReference>
<organism evidence="7 8">
    <name type="scientific">Mycoplasma amphoriforme A39</name>
    <dbReference type="NCBI Taxonomy" id="572419"/>
    <lineage>
        <taxon>Bacteria</taxon>
        <taxon>Bacillati</taxon>
        <taxon>Mycoplasmatota</taxon>
        <taxon>Mollicutes</taxon>
        <taxon>Mycoplasmataceae</taxon>
        <taxon>Mycoplasma</taxon>
    </lineage>
</organism>
<dbReference type="InterPro" id="IPR002421">
    <property type="entry name" value="5-3_exonuclease"/>
</dbReference>
<keyword evidence="1" id="KW-0540">Nuclease</keyword>
<dbReference type="Pfam" id="PF01367">
    <property type="entry name" value="5_3_exonuc"/>
    <property type="match status" value="1"/>
</dbReference>
<reference evidence="7 8" key="1">
    <citation type="journal article" date="2015" name="Clin. Infect. Dis.">
        <title>Genomic Investigations unmask Mycoplasma amphoriforme, a new respiratory pathogen.</title>
        <authorList>
            <person name="Gillespie S.H."/>
            <person name="Ling C.L."/>
            <person name="Oravcova K."/>
            <person name="Pinheiro M."/>
            <person name="Wells L."/>
            <person name="Bryant J.M."/>
            <person name="McHugh T.D."/>
            <person name="Bebear C."/>
            <person name="Webster D."/>
            <person name="Harris S.R."/>
            <person name="Seth-Smith H.M."/>
            <person name="Thomson N.R."/>
        </authorList>
    </citation>
    <scope>NUCLEOTIDE SEQUENCE [LARGE SCALE GENOMIC DNA]</scope>
    <source>
        <strain evidence="7 8">A39</strain>
    </source>
</reference>
<accession>A0A292IJK2</accession>
<protein>
    <recommendedName>
        <fullName evidence="5">5'-3' exonuclease</fullName>
    </recommendedName>
</protein>
<dbReference type="FunFam" id="1.10.150.20:FF:000003">
    <property type="entry name" value="DNA polymerase I"/>
    <property type="match status" value="1"/>
</dbReference>
<dbReference type="Gene3D" id="1.10.150.20">
    <property type="entry name" value="5' to 3' exonuclease, C-terminal subdomain"/>
    <property type="match status" value="1"/>
</dbReference>
<dbReference type="CDD" id="cd09859">
    <property type="entry name" value="PIN_53EXO"/>
    <property type="match status" value="1"/>
</dbReference>
<dbReference type="InterPro" id="IPR036279">
    <property type="entry name" value="5-3_exonuclease_C_sf"/>
</dbReference>
<dbReference type="SUPFAM" id="SSF47807">
    <property type="entry name" value="5' to 3' exonuclease, C-terminal subdomain"/>
    <property type="match status" value="1"/>
</dbReference>
<dbReference type="SMART" id="SM00475">
    <property type="entry name" value="53EXOc"/>
    <property type="match status" value="1"/>
</dbReference>
<dbReference type="GO" id="GO:0008409">
    <property type="term" value="F:5'-3' exonuclease activity"/>
    <property type="evidence" value="ECO:0007669"/>
    <property type="project" value="InterPro"/>
</dbReference>
<proteinExistence type="predicted"/>
<dbReference type="RefSeq" id="WP_343251338.1">
    <property type="nucleotide sequence ID" value="NZ_HG937516.1"/>
</dbReference>
<comment type="function">
    <text evidence="4">5'-3' exonuclease acting preferentially on double-stranded DNA.</text>
</comment>
<dbReference type="SMART" id="SM00279">
    <property type="entry name" value="HhH2"/>
    <property type="match status" value="1"/>
</dbReference>
<evidence type="ECO:0000313" key="8">
    <source>
        <dbReference type="Proteomes" id="UP000261764"/>
    </source>
</evidence>
<dbReference type="EMBL" id="HG937516">
    <property type="protein sequence ID" value="CDN40707.1"/>
    <property type="molecule type" value="Genomic_DNA"/>
</dbReference>
<dbReference type="AlphaFoldDB" id="A0A292IJK2"/>
<evidence type="ECO:0000256" key="1">
    <source>
        <dbReference type="ARBA" id="ARBA00022722"/>
    </source>
</evidence>
<dbReference type="PANTHER" id="PTHR42646">
    <property type="entry name" value="FLAP ENDONUCLEASE XNI"/>
    <property type="match status" value="1"/>
</dbReference>
<dbReference type="Proteomes" id="UP000261764">
    <property type="component" value="Chromosome I"/>
</dbReference>
<dbReference type="PANTHER" id="PTHR42646:SF2">
    <property type="entry name" value="5'-3' EXONUCLEASE FAMILY PROTEIN"/>
    <property type="match status" value="1"/>
</dbReference>
<dbReference type="CDD" id="cd09898">
    <property type="entry name" value="H3TH_53EXO"/>
    <property type="match status" value="1"/>
</dbReference>
<dbReference type="KEGG" id="mamp:MAMA39_05900"/>
<evidence type="ECO:0000256" key="2">
    <source>
        <dbReference type="ARBA" id="ARBA00022801"/>
    </source>
</evidence>
<evidence type="ECO:0000256" key="4">
    <source>
        <dbReference type="ARBA" id="ARBA00049957"/>
    </source>
</evidence>
<evidence type="ECO:0000256" key="3">
    <source>
        <dbReference type="ARBA" id="ARBA00023125"/>
    </source>
</evidence>
<keyword evidence="2" id="KW-0378">Hydrolase</keyword>
<sequence length="299" mass="34279">MKNNAVIIDGHSLTYRAYFATIKQLEYYQTSNVQPTNAVKLMLLMALKILNEHNPKYALVAFDAGEKTFRDDLFDNYKAGRPRSPEQLRSQLGLLQEALVYIGYKVDLQKGVEADDLIGSLSRKLSNNKINNFIYSSDKDMLQLVNQYTSILQPKKGVSEMIKYDLNNFSELYFGLQPEQVIEYKAIVGDSSDNLPGIKGIGTKTGITLLKKYQTLDNIYQHLCELKPSQQKLFIAAKQAAYMCKKLATIKCDCYDGINLSEFLRKDVNIEAFVTFLEKYKIRNLEKEMYNSVKMFQEN</sequence>
<gene>
    <name evidence="7" type="ORF">MAMA39_05900</name>
</gene>
<dbReference type="InterPro" id="IPR008918">
    <property type="entry name" value="HhH2"/>
</dbReference>
<dbReference type="InterPro" id="IPR020045">
    <property type="entry name" value="DNA_polI_H3TH"/>
</dbReference>
<dbReference type="NCBIfam" id="NF011547">
    <property type="entry name" value="PRK14976.1-4"/>
    <property type="match status" value="1"/>
</dbReference>
<dbReference type="GO" id="GO:0003677">
    <property type="term" value="F:DNA binding"/>
    <property type="evidence" value="ECO:0007669"/>
    <property type="project" value="UniProtKB-KW"/>
</dbReference>
<dbReference type="Gene3D" id="3.40.50.1010">
    <property type="entry name" value="5'-nuclease"/>
    <property type="match status" value="1"/>
</dbReference>
<keyword evidence="3" id="KW-0238">DNA-binding</keyword>